<dbReference type="Pfam" id="PF22939">
    <property type="entry name" value="WHD_GPIID"/>
    <property type="match status" value="1"/>
</dbReference>
<keyword evidence="2 3" id="KW-0040">ANK repeat</keyword>
<feature type="domain" description="GPI inositol-deacylase winged helix" evidence="4">
    <location>
        <begin position="35"/>
        <end position="113"/>
    </location>
</feature>
<evidence type="ECO:0000313" key="6">
    <source>
        <dbReference type="Proteomes" id="UP000815677"/>
    </source>
</evidence>
<reference evidence="5" key="1">
    <citation type="submission" date="2014-09" db="EMBL/GenBank/DDBJ databases">
        <title>Genome sequence of the luminous mushroom Mycena chlorophos for searching fungal bioluminescence genes.</title>
        <authorList>
            <person name="Tanaka Y."/>
            <person name="Kasuga D."/>
            <person name="Oba Y."/>
            <person name="Hase S."/>
            <person name="Sato K."/>
            <person name="Oba Y."/>
            <person name="Sakakibara Y."/>
        </authorList>
    </citation>
    <scope>NUCLEOTIDE SEQUENCE</scope>
</reference>
<dbReference type="Pfam" id="PF13637">
    <property type="entry name" value="Ank_4"/>
    <property type="match status" value="1"/>
</dbReference>
<dbReference type="PANTHER" id="PTHR24171:SF8">
    <property type="entry name" value="BRCA1-ASSOCIATED RING DOMAIN PROTEIN 1"/>
    <property type="match status" value="1"/>
</dbReference>
<dbReference type="Gene3D" id="1.25.40.20">
    <property type="entry name" value="Ankyrin repeat-containing domain"/>
    <property type="match status" value="1"/>
</dbReference>
<dbReference type="SMART" id="SM00248">
    <property type="entry name" value="ANK"/>
    <property type="match status" value="3"/>
</dbReference>
<sequence>TEDELLEALKTLPKDLSSFYSRTLEQIKLKDTGLCKIALAALGWVAFAKRPLTVHELRAVLAIPSTKPEMPTERSMVQLEDILDACQGLIVVNHTQVRLVHYSAQEFMNSYQLQEFEDIHVTISQTLFVCLKWAVNWADFTQAKAKAENVRPRWAADSRDFAEACDVPDIHLLLNYSPYLLGHIKGEKTERVLKAHLLEAMQNFEHSHKYSEWNIEPWNYYPNSRGPFSISAIWLDVAGKLFYMVEDILRDASQAQHVSNNIVAAATYGFQTMLELLIGNGLITRNDLGLAMYKAVQGGHKIYVGYLVARGADVNMKFHNESCPTALQEAIAQKDLEMVKILLQANANPNLRSSNHSEGLAPLHTAAAIGHQSIVETLLGANADPNLIDGGKSGTALHAAAANGHHIIV</sequence>
<proteinExistence type="predicted"/>
<feature type="repeat" description="ANK" evidence="3">
    <location>
        <begin position="358"/>
        <end position="390"/>
    </location>
</feature>
<dbReference type="PROSITE" id="PS50297">
    <property type="entry name" value="ANK_REP_REGION"/>
    <property type="match status" value="1"/>
</dbReference>
<dbReference type="PROSITE" id="PS50088">
    <property type="entry name" value="ANK_REPEAT"/>
    <property type="match status" value="2"/>
</dbReference>
<evidence type="ECO:0000256" key="1">
    <source>
        <dbReference type="ARBA" id="ARBA00022737"/>
    </source>
</evidence>
<dbReference type="InterPro" id="IPR002110">
    <property type="entry name" value="Ankyrin_rpt"/>
</dbReference>
<feature type="repeat" description="ANK" evidence="3">
    <location>
        <begin position="322"/>
        <end position="354"/>
    </location>
</feature>
<gene>
    <name evidence="5" type="ORF">MCHLO_06509</name>
</gene>
<evidence type="ECO:0000256" key="2">
    <source>
        <dbReference type="ARBA" id="ARBA00023043"/>
    </source>
</evidence>
<protein>
    <submittedName>
        <fullName evidence="5">NACHT and ankyrin domain protein</fullName>
    </submittedName>
</protein>
<evidence type="ECO:0000313" key="5">
    <source>
        <dbReference type="EMBL" id="GAT49170.1"/>
    </source>
</evidence>
<dbReference type="EMBL" id="DF845283">
    <property type="protein sequence ID" value="GAT49170.1"/>
    <property type="molecule type" value="Genomic_DNA"/>
</dbReference>
<dbReference type="PANTHER" id="PTHR24171">
    <property type="entry name" value="ANKYRIN REPEAT DOMAIN-CONTAINING PROTEIN 39-RELATED"/>
    <property type="match status" value="1"/>
</dbReference>
<name>A0ABQ0LDR9_MYCCL</name>
<dbReference type="Pfam" id="PF12796">
    <property type="entry name" value="Ank_2"/>
    <property type="match status" value="1"/>
</dbReference>
<keyword evidence="6" id="KW-1185">Reference proteome</keyword>
<dbReference type="InterPro" id="IPR036770">
    <property type="entry name" value="Ankyrin_rpt-contain_sf"/>
</dbReference>
<dbReference type="SUPFAM" id="SSF48403">
    <property type="entry name" value="Ankyrin repeat"/>
    <property type="match status" value="1"/>
</dbReference>
<keyword evidence="1" id="KW-0677">Repeat</keyword>
<dbReference type="InterPro" id="IPR054471">
    <property type="entry name" value="GPIID_WHD"/>
</dbReference>
<dbReference type="Proteomes" id="UP000815677">
    <property type="component" value="Unassembled WGS sequence"/>
</dbReference>
<evidence type="ECO:0000259" key="4">
    <source>
        <dbReference type="Pfam" id="PF22939"/>
    </source>
</evidence>
<feature type="non-terminal residue" evidence="5">
    <location>
        <position position="1"/>
    </location>
</feature>
<accession>A0ABQ0LDR9</accession>
<organism evidence="5 6">
    <name type="scientific">Mycena chlorophos</name>
    <name type="common">Agaric fungus</name>
    <name type="synonym">Agaricus chlorophos</name>
    <dbReference type="NCBI Taxonomy" id="658473"/>
    <lineage>
        <taxon>Eukaryota</taxon>
        <taxon>Fungi</taxon>
        <taxon>Dikarya</taxon>
        <taxon>Basidiomycota</taxon>
        <taxon>Agaricomycotina</taxon>
        <taxon>Agaricomycetes</taxon>
        <taxon>Agaricomycetidae</taxon>
        <taxon>Agaricales</taxon>
        <taxon>Marasmiineae</taxon>
        <taxon>Mycenaceae</taxon>
        <taxon>Mycena</taxon>
    </lineage>
</organism>
<evidence type="ECO:0000256" key="3">
    <source>
        <dbReference type="PROSITE-ProRule" id="PRU00023"/>
    </source>
</evidence>